<gene>
    <name evidence="1" type="ORF">AV530_009590</name>
</gene>
<comment type="caution">
    <text evidence="1">The sequence shown here is derived from an EMBL/GenBank/DDBJ whole genome shotgun (WGS) entry which is preliminary data.</text>
</comment>
<protein>
    <submittedName>
        <fullName evidence="1">Uncharacterized protein</fullName>
    </submittedName>
</protein>
<proteinExistence type="predicted"/>
<sequence>MELLSSQSLSSSVFSLLWTNTSTRFLLFQSVRGHGQIFEVLYKITPVYHCLAPKPVRVAQGEELGC</sequence>
<dbReference type="AlphaFoldDB" id="A0A1V4KN96"/>
<evidence type="ECO:0000313" key="1">
    <source>
        <dbReference type="EMBL" id="OPJ85885.1"/>
    </source>
</evidence>
<organism evidence="1 2">
    <name type="scientific">Patagioenas fasciata monilis</name>
    <dbReference type="NCBI Taxonomy" id="372326"/>
    <lineage>
        <taxon>Eukaryota</taxon>
        <taxon>Metazoa</taxon>
        <taxon>Chordata</taxon>
        <taxon>Craniata</taxon>
        <taxon>Vertebrata</taxon>
        <taxon>Euteleostomi</taxon>
        <taxon>Archelosauria</taxon>
        <taxon>Archosauria</taxon>
        <taxon>Dinosauria</taxon>
        <taxon>Saurischia</taxon>
        <taxon>Theropoda</taxon>
        <taxon>Coelurosauria</taxon>
        <taxon>Aves</taxon>
        <taxon>Neognathae</taxon>
        <taxon>Neoaves</taxon>
        <taxon>Columbimorphae</taxon>
        <taxon>Columbiformes</taxon>
        <taxon>Columbidae</taxon>
        <taxon>Patagioenas</taxon>
    </lineage>
</organism>
<accession>A0A1V4KN96</accession>
<dbReference type="EMBL" id="LSYS01002594">
    <property type="protein sequence ID" value="OPJ85885.1"/>
    <property type="molecule type" value="Genomic_DNA"/>
</dbReference>
<evidence type="ECO:0000313" key="2">
    <source>
        <dbReference type="Proteomes" id="UP000190648"/>
    </source>
</evidence>
<keyword evidence="2" id="KW-1185">Reference proteome</keyword>
<reference evidence="1 2" key="1">
    <citation type="submission" date="2016-02" db="EMBL/GenBank/DDBJ databases">
        <title>Band-tailed pigeon sequencing and assembly.</title>
        <authorList>
            <person name="Soares A.E."/>
            <person name="Novak B.J."/>
            <person name="Rice E.S."/>
            <person name="O'Connell B."/>
            <person name="Chang D."/>
            <person name="Weber S."/>
            <person name="Shapiro B."/>
        </authorList>
    </citation>
    <scope>NUCLEOTIDE SEQUENCE [LARGE SCALE GENOMIC DNA]</scope>
    <source>
        <strain evidence="1">BTP2013</strain>
        <tissue evidence="1">Blood</tissue>
    </source>
</reference>
<name>A0A1V4KN96_PATFA</name>
<dbReference type="Proteomes" id="UP000190648">
    <property type="component" value="Unassembled WGS sequence"/>
</dbReference>